<comment type="similarity">
    <text evidence="1">Belongs to the PPC synthetase family.</text>
</comment>
<dbReference type="GO" id="GO:0016874">
    <property type="term" value="F:ligase activity"/>
    <property type="evidence" value="ECO:0007669"/>
    <property type="project" value="UniProtKB-KW"/>
</dbReference>
<dbReference type="EMBL" id="JASJQH010000171">
    <property type="protein sequence ID" value="KAK9766276.1"/>
    <property type="molecule type" value="Genomic_DNA"/>
</dbReference>
<accession>A0ABR2WXP7</accession>
<organism evidence="3 4">
    <name type="scientific">Basidiobolus ranarum</name>
    <dbReference type="NCBI Taxonomy" id="34480"/>
    <lineage>
        <taxon>Eukaryota</taxon>
        <taxon>Fungi</taxon>
        <taxon>Fungi incertae sedis</taxon>
        <taxon>Zoopagomycota</taxon>
        <taxon>Entomophthoromycotina</taxon>
        <taxon>Basidiobolomycetes</taxon>
        <taxon>Basidiobolales</taxon>
        <taxon>Basidiobolaceae</taxon>
        <taxon>Basidiobolus</taxon>
    </lineage>
</organism>
<keyword evidence="4" id="KW-1185">Reference proteome</keyword>
<keyword evidence="3" id="KW-0436">Ligase</keyword>
<dbReference type="EC" id="6.3.2.51" evidence="3"/>
<dbReference type="Pfam" id="PF04127">
    <property type="entry name" value="DFP"/>
    <property type="match status" value="1"/>
</dbReference>
<evidence type="ECO:0000313" key="3">
    <source>
        <dbReference type="EMBL" id="KAK9766276.1"/>
    </source>
</evidence>
<proteinExistence type="inferred from homology"/>
<evidence type="ECO:0000313" key="4">
    <source>
        <dbReference type="Proteomes" id="UP001479436"/>
    </source>
</evidence>
<reference evidence="3 4" key="1">
    <citation type="submission" date="2023-04" db="EMBL/GenBank/DDBJ databases">
        <title>Genome of Basidiobolus ranarum AG-B5.</title>
        <authorList>
            <person name="Stajich J.E."/>
            <person name="Carter-House D."/>
            <person name="Gryganskyi A."/>
        </authorList>
    </citation>
    <scope>NUCLEOTIDE SEQUENCE [LARGE SCALE GENOMIC DNA]</scope>
    <source>
        <strain evidence="3 4">AG-B5</strain>
    </source>
</reference>
<feature type="domain" description="DNA/pantothenate metabolism flavoprotein C-terminal" evidence="2">
    <location>
        <begin position="159"/>
        <end position="285"/>
    </location>
</feature>
<name>A0ABR2WXP7_9FUNG</name>
<sequence>MSRPHTPLIEPDEYFRTHTAPADLAANEQAMEMFVAKHRAAGRRIAVITSGGTTVPLENQTVRFIDNFSAGYAVVFLHRQFSLQPYSRHYTHSKNCFLDYMSLNSDGPLTVDPQYSQKMQEVLVKYQKAKQEETLLMISFVTVTDYLFHLRSAAFIMGSMGEKALFYLAAAVSDFFIPAEKMVEHKIQSDGGGLSLTMEQVPKVLKPLVTKWASQSFIVSFKLETDPEILTKKARLALNRYGHKVVIGNILTTRKRIVWFITNDTEETVSLTNEELAEEVEIESKIVPNLIQRHSAFIDSSDKLLSSPKYLSV</sequence>
<dbReference type="Proteomes" id="UP001479436">
    <property type="component" value="Unassembled WGS sequence"/>
</dbReference>
<protein>
    <submittedName>
        <fullName evidence="3">Phosphopantothenate--cysteine ligase cab2</fullName>
        <ecNumber evidence="3">6.3.2.51</ecNumber>
    </submittedName>
</protein>
<dbReference type="PANTHER" id="PTHR12290">
    <property type="entry name" value="CORNICHON-RELATED"/>
    <property type="match status" value="1"/>
</dbReference>
<dbReference type="SUPFAM" id="SSF102645">
    <property type="entry name" value="CoaB-like"/>
    <property type="match status" value="1"/>
</dbReference>
<dbReference type="InterPro" id="IPR007085">
    <property type="entry name" value="DNA/pantothenate-metab_flavo_C"/>
</dbReference>
<evidence type="ECO:0000259" key="2">
    <source>
        <dbReference type="Pfam" id="PF04127"/>
    </source>
</evidence>
<gene>
    <name evidence="3" type="primary">CAB2</name>
    <name evidence="3" type="ORF">K7432_004767</name>
</gene>
<comment type="caution">
    <text evidence="3">The sequence shown here is derived from an EMBL/GenBank/DDBJ whole genome shotgun (WGS) entry which is preliminary data.</text>
</comment>
<dbReference type="Gene3D" id="3.40.50.10300">
    <property type="entry name" value="CoaB-like"/>
    <property type="match status" value="1"/>
</dbReference>
<evidence type="ECO:0000256" key="1">
    <source>
        <dbReference type="ARBA" id="ARBA00005703"/>
    </source>
</evidence>
<dbReference type="InterPro" id="IPR035929">
    <property type="entry name" value="CoaB-like_sf"/>
</dbReference>